<dbReference type="InterPro" id="IPR004493">
    <property type="entry name" value="Leu-tRNA-synth_Ia_arc/euk"/>
</dbReference>
<reference evidence="7" key="2">
    <citation type="journal article" date="2014" name="ISME J.">
        <title>Microbial stratification in low pH oxic and suboxic macroscopic growths along an acid mine drainage.</title>
        <authorList>
            <person name="Mendez-Garcia C."/>
            <person name="Mesa V."/>
            <person name="Sprenger R.R."/>
            <person name="Richter M."/>
            <person name="Diez M.S."/>
            <person name="Solano J."/>
            <person name="Bargiela R."/>
            <person name="Golyshina O.V."/>
            <person name="Manteca A."/>
            <person name="Ramos J.L."/>
            <person name="Gallego J.R."/>
            <person name="Llorente I."/>
            <person name="Martins Dos Santos V.A."/>
            <person name="Jensen O.N."/>
            <person name="Pelaez A.I."/>
            <person name="Sanchez J."/>
            <person name="Ferrer M."/>
        </authorList>
    </citation>
    <scope>NUCLEOTIDE SEQUENCE</scope>
</reference>
<keyword evidence="5" id="KW-0648">Protein biosynthesis</keyword>
<evidence type="ECO:0000256" key="4">
    <source>
        <dbReference type="ARBA" id="ARBA00022840"/>
    </source>
</evidence>
<evidence type="ECO:0000313" key="7">
    <source>
        <dbReference type="EMBL" id="EQD42086.1"/>
    </source>
</evidence>
<comment type="caution">
    <text evidence="7">The sequence shown here is derived from an EMBL/GenBank/DDBJ whole genome shotgun (WGS) entry which is preliminary data.</text>
</comment>
<evidence type="ECO:0000256" key="5">
    <source>
        <dbReference type="ARBA" id="ARBA00022917"/>
    </source>
</evidence>
<dbReference type="GO" id="GO:0005524">
    <property type="term" value="F:ATP binding"/>
    <property type="evidence" value="ECO:0007669"/>
    <property type="project" value="UniProtKB-KW"/>
</dbReference>
<dbReference type="Gene3D" id="3.90.740.10">
    <property type="entry name" value="Valyl/Leucyl/Isoleucyl-tRNA synthetase, editing domain"/>
    <property type="match status" value="1"/>
</dbReference>
<dbReference type="PANTHER" id="PTHR45794:SF1">
    <property type="entry name" value="LEUCINE--TRNA LIGASE, CYTOPLASMIC"/>
    <property type="match status" value="1"/>
</dbReference>
<keyword evidence="6 7" id="KW-0030">Aminoacyl-tRNA synthetase</keyword>
<evidence type="ECO:0000256" key="3">
    <source>
        <dbReference type="ARBA" id="ARBA00022741"/>
    </source>
</evidence>
<gene>
    <name evidence="7" type="ORF">B1B_14217</name>
</gene>
<accession>T0Z2F0</accession>
<keyword evidence="3" id="KW-0547">Nucleotide-binding</keyword>
<sequence>HASGLPAVTWSQKIRNGDPATVAQLVDRGVSPETMVALQEPEAAARYLGHEYLRVLGRLGALVDRSSYVTTVDDDYRAFIRWQFGVLREAGALVQGAYLAAVCPVCGPVAVDPSETDLSAGGDAETIRFTAIPFPLDDGRVLLAATLRPETLFGVTNLWVAPGGTLVDWHRGERTYLLAREGAERMVEQHGGHLGHEVAVADLVGRRARVPLCDRPVPILASRLVDPAIGTGVVMSVPA</sequence>
<name>T0Z2F0_9ZZZZ</name>
<reference evidence="7" key="1">
    <citation type="submission" date="2013-08" db="EMBL/GenBank/DDBJ databases">
        <authorList>
            <person name="Mendez C."/>
            <person name="Richter M."/>
            <person name="Ferrer M."/>
            <person name="Sanchez J."/>
        </authorList>
    </citation>
    <scope>NUCLEOTIDE SEQUENCE</scope>
</reference>
<dbReference type="EMBL" id="AUZY01009400">
    <property type="protein sequence ID" value="EQD42086.1"/>
    <property type="molecule type" value="Genomic_DNA"/>
</dbReference>
<keyword evidence="4" id="KW-0067">ATP-binding</keyword>
<dbReference type="AlphaFoldDB" id="T0Z2F0"/>
<dbReference type="PANTHER" id="PTHR45794">
    <property type="entry name" value="LEUCYL-TRNA SYNTHETASE"/>
    <property type="match status" value="1"/>
</dbReference>
<organism evidence="7">
    <name type="scientific">mine drainage metagenome</name>
    <dbReference type="NCBI Taxonomy" id="410659"/>
    <lineage>
        <taxon>unclassified sequences</taxon>
        <taxon>metagenomes</taxon>
        <taxon>ecological metagenomes</taxon>
    </lineage>
</organism>
<comment type="similarity">
    <text evidence="1">Belongs to the class-I aminoacyl-tRNA synthetase family.</text>
</comment>
<dbReference type="GO" id="GO:0004823">
    <property type="term" value="F:leucine-tRNA ligase activity"/>
    <property type="evidence" value="ECO:0007669"/>
    <property type="project" value="InterPro"/>
</dbReference>
<dbReference type="Gene3D" id="3.40.50.620">
    <property type="entry name" value="HUPs"/>
    <property type="match status" value="1"/>
</dbReference>
<keyword evidence="2" id="KW-0436">Ligase</keyword>
<dbReference type="SUPFAM" id="SSF50677">
    <property type="entry name" value="ValRS/IleRS/LeuRS editing domain"/>
    <property type="match status" value="1"/>
</dbReference>
<dbReference type="GO" id="GO:0002161">
    <property type="term" value="F:aminoacyl-tRNA deacylase activity"/>
    <property type="evidence" value="ECO:0007669"/>
    <property type="project" value="InterPro"/>
</dbReference>
<protein>
    <submittedName>
        <fullName evidence="7">Leucyl-Trna Synthetase</fullName>
    </submittedName>
</protein>
<evidence type="ECO:0000256" key="1">
    <source>
        <dbReference type="ARBA" id="ARBA00005594"/>
    </source>
</evidence>
<feature type="non-terminal residue" evidence="7">
    <location>
        <position position="239"/>
    </location>
</feature>
<proteinExistence type="inferred from homology"/>
<feature type="non-terminal residue" evidence="7">
    <location>
        <position position="1"/>
    </location>
</feature>
<dbReference type="SUPFAM" id="SSF52374">
    <property type="entry name" value="Nucleotidylyl transferase"/>
    <property type="match status" value="1"/>
</dbReference>
<dbReference type="InterPro" id="IPR009008">
    <property type="entry name" value="Val/Leu/Ile-tRNA-synth_edit"/>
</dbReference>
<dbReference type="InterPro" id="IPR014729">
    <property type="entry name" value="Rossmann-like_a/b/a_fold"/>
</dbReference>
<dbReference type="GO" id="GO:0006429">
    <property type="term" value="P:leucyl-tRNA aminoacylation"/>
    <property type="evidence" value="ECO:0007669"/>
    <property type="project" value="InterPro"/>
</dbReference>
<evidence type="ECO:0000256" key="6">
    <source>
        <dbReference type="ARBA" id="ARBA00023146"/>
    </source>
</evidence>
<evidence type="ECO:0000256" key="2">
    <source>
        <dbReference type="ARBA" id="ARBA00022598"/>
    </source>
</evidence>